<comment type="similarity">
    <text evidence="6">Belongs to the truncated hemoglobin family. Group II subfamily.</text>
</comment>
<evidence type="ECO:0000256" key="2">
    <source>
        <dbReference type="ARBA" id="ARBA00022448"/>
    </source>
</evidence>
<feature type="region of interest" description="Disordered" evidence="8">
    <location>
        <begin position="1"/>
        <end position="48"/>
    </location>
</feature>
<organism evidence="9 10">
    <name type="scientific">Cellulosimicrobium composti</name>
    <dbReference type="NCBI Taxonomy" id="2672572"/>
    <lineage>
        <taxon>Bacteria</taxon>
        <taxon>Bacillati</taxon>
        <taxon>Actinomycetota</taxon>
        <taxon>Actinomycetes</taxon>
        <taxon>Micrococcales</taxon>
        <taxon>Promicromonosporaceae</taxon>
        <taxon>Cellulosimicrobium</taxon>
    </lineage>
</organism>
<dbReference type="InterPro" id="IPR019795">
    <property type="entry name" value="Globin_bac-like_CS"/>
</dbReference>
<dbReference type="InterPro" id="IPR001486">
    <property type="entry name" value="Hemoglobin_trunc"/>
</dbReference>
<keyword evidence="4" id="KW-0479">Metal-binding</keyword>
<evidence type="ECO:0000313" key="9">
    <source>
        <dbReference type="EMBL" id="MTG90419.1"/>
    </source>
</evidence>
<dbReference type="PROSITE" id="PS01213">
    <property type="entry name" value="GLOBIN_FAM_2"/>
    <property type="match status" value="1"/>
</dbReference>
<dbReference type="Gene3D" id="1.10.490.10">
    <property type="entry name" value="Globins"/>
    <property type="match status" value="1"/>
</dbReference>
<evidence type="ECO:0000256" key="3">
    <source>
        <dbReference type="ARBA" id="ARBA00022617"/>
    </source>
</evidence>
<dbReference type="GO" id="GO:0046872">
    <property type="term" value="F:metal ion binding"/>
    <property type="evidence" value="ECO:0007669"/>
    <property type="project" value="UniProtKB-KW"/>
</dbReference>
<name>A0A6N7ZME5_9MICO</name>
<comment type="cofactor">
    <cofactor evidence="1">
        <name>heme</name>
        <dbReference type="ChEBI" id="CHEBI:30413"/>
    </cofactor>
</comment>
<dbReference type="GO" id="GO:0005344">
    <property type="term" value="F:oxygen carrier activity"/>
    <property type="evidence" value="ECO:0007669"/>
    <property type="project" value="InterPro"/>
</dbReference>
<dbReference type="Pfam" id="PF01152">
    <property type="entry name" value="Bac_globin"/>
    <property type="match status" value="1"/>
</dbReference>
<dbReference type="GO" id="GO:0020037">
    <property type="term" value="F:heme binding"/>
    <property type="evidence" value="ECO:0007669"/>
    <property type="project" value="InterPro"/>
</dbReference>
<evidence type="ECO:0000256" key="8">
    <source>
        <dbReference type="SAM" id="MobiDB-lite"/>
    </source>
</evidence>
<gene>
    <name evidence="9" type="ORF">GJV82_15970</name>
</gene>
<feature type="compositionally biased region" description="Basic residues" evidence="8">
    <location>
        <begin position="1"/>
        <end position="14"/>
    </location>
</feature>
<keyword evidence="5" id="KW-0408">Iron</keyword>
<keyword evidence="3 7" id="KW-0349">Heme</keyword>
<feature type="binding site" description="distal binding residue" evidence="7">
    <location>
        <position position="169"/>
    </location>
    <ligand>
        <name>heme</name>
        <dbReference type="ChEBI" id="CHEBI:30413"/>
    </ligand>
    <ligandPart>
        <name>Fe</name>
        <dbReference type="ChEBI" id="CHEBI:18248"/>
    </ligandPart>
</feature>
<sequence length="177" mass="20084">MRPRRRVRPGRARRRCDDGRVTTEPTPRTSLPVAGLSNGATGPTADAAPVRPSRTFYDEVGGHETFVRLVDAFYAGVAEDPVLKPMYPEEDLGPARWRLTAFLEQYWGGPTTYSEQRGHPRLRMRHAPYKVNPDARDRWLTHMRAAVDTLGLAPIQEATLWDYLERAAHSLLNTFED</sequence>
<proteinExistence type="inferred from homology"/>
<dbReference type="PANTHER" id="PTHR47366">
    <property type="entry name" value="TWO-ON-TWO HEMOGLOBIN-3"/>
    <property type="match status" value="1"/>
</dbReference>
<dbReference type="InterPro" id="IPR012292">
    <property type="entry name" value="Globin/Proto"/>
</dbReference>
<evidence type="ECO:0000256" key="4">
    <source>
        <dbReference type="ARBA" id="ARBA00022723"/>
    </source>
</evidence>
<dbReference type="PANTHER" id="PTHR47366:SF1">
    <property type="entry name" value="TWO-ON-TWO HEMOGLOBIN-3"/>
    <property type="match status" value="1"/>
</dbReference>
<keyword evidence="2" id="KW-0813">Transport</keyword>
<dbReference type="SUPFAM" id="SSF46458">
    <property type="entry name" value="Globin-like"/>
    <property type="match status" value="1"/>
</dbReference>
<evidence type="ECO:0000256" key="6">
    <source>
        <dbReference type="ARBA" id="ARBA00034496"/>
    </source>
</evidence>
<evidence type="ECO:0000256" key="1">
    <source>
        <dbReference type="ARBA" id="ARBA00001971"/>
    </source>
</evidence>
<protein>
    <submittedName>
        <fullName evidence="9">Globin</fullName>
    </submittedName>
</protein>
<evidence type="ECO:0000256" key="7">
    <source>
        <dbReference type="PIRSR" id="PIRSR601486-1"/>
    </source>
</evidence>
<evidence type="ECO:0000313" key="10">
    <source>
        <dbReference type="Proteomes" id="UP000440668"/>
    </source>
</evidence>
<dbReference type="GO" id="GO:0019825">
    <property type="term" value="F:oxygen binding"/>
    <property type="evidence" value="ECO:0007669"/>
    <property type="project" value="InterPro"/>
</dbReference>
<dbReference type="InterPro" id="IPR044203">
    <property type="entry name" value="GlbO/GLB3-like"/>
</dbReference>
<dbReference type="EMBL" id="WMKA01000048">
    <property type="protein sequence ID" value="MTG90419.1"/>
    <property type="molecule type" value="Genomic_DNA"/>
</dbReference>
<dbReference type="AlphaFoldDB" id="A0A6N7ZME5"/>
<accession>A0A6N7ZME5</accession>
<dbReference type="InterPro" id="IPR009050">
    <property type="entry name" value="Globin-like_sf"/>
</dbReference>
<comment type="caution">
    <text evidence="9">The sequence shown here is derived from an EMBL/GenBank/DDBJ whole genome shotgun (WGS) entry which is preliminary data.</text>
</comment>
<reference evidence="9 10" key="1">
    <citation type="submission" date="2019-11" db="EMBL/GenBank/DDBJ databases">
        <title>Cellulosimicrobium composti sp. nov. isolated from a compost.</title>
        <authorList>
            <person name="Yang Y."/>
        </authorList>
    </citation>
    <scope>NUCLEOTIDE SEQUENCE [LARGE SCALE GENOMIC DNA]</scope>
    <source>
        <strain evidence="9 10">BIT-GX5</strain>
    </source>
</reference>
<dbReference type="Proteomes" id="UP000440668">
    <property type="component" value="Unassembled WGS sequence"/>
</dbReference>
<dbReference type="CDD" id="cd14771">
    <property type="entry name" value="TrHb2_Mt-trHbO-like_O"/>
    <property type="match status" value="1"/>
</dbReference>
<evidence type="ECO:0000256" key="5">
    <source>
        <dbReference type="ARBA" id="ARBA00023004"/>
    </source>
</evidence>